<keyword evidence="3" id="KW-1185">Reference proteome</keyword>
<dbReference type="Pfam" id="PF26571">
    <property type="entry name" value="VldE"/>
    <property type="match status" value="1"/>
</dbReference>
<protein>
    <recommendedName>
        <fullName evidence="1">ARB-07466-like C-terminal domain-containing protein</fullName>
    </recommendedName>
</protein>
<gene>
    <name evidence="2" type="ORF">GCM10023226_20780</name>
</gene>
<accession>A0ABP8WAS3</accession>
<dbReference type="EMBL" id="BAABIM010000002">
    <property type="protein sequence ID" value="GAA4683465.1"/>
    <property type="molecule type" value="Genomic_DNA"/>
</dbReference>
<reference evidence="3" key="1">
    <citation type="journal article" date="2019" name="Int. J. Syst. Evol. Microbiol.">
        <title>The Global Catalogue of Microorganisms (GCM) 10K type strain sequencing project: providing services to taxonomists for standard genome sequencing and annotation.</title>
        <authorList>
            <consortium name="The Broad Institute Genomics Platform"/>
            <consortium name="The Broad Institute Genome Sequencing Center for Infectious Disease"/>
            <person name="Wu L."/>
            <person name="Ma J."/>
        </authorList>
    </citation>
    <scope>NUCLEOTIDE SEQUENCE [LARGE SCALE GENOMIC DNA]</scope>
    <source>
        <strain evidence="3">JCM 18127</strain>
    </source>
</reference>
<name>A0ABP8WAS3_9ACTN</name>
<sequence length="226" mass="25105">MLLCLAVLPGSSPAQSAQPIEDYAGYEPQTKCSPTAKPGTTYLATWIVKRHGGTAGGISRPCRSGGASEHKEGRAFDWMLDADDPADRERAERLLTRLFATDKQGNPHALARRMGIMYLIWDDTMYAAYDGFAAKPYKHSGCRTVTRCSQTLRHRDHVHISLTRAGGNGTTSWYVRRAAAEQRRSARAAERRAAAREARREARVRASRTRIQDAEQMAEHTWGFAG</sequence>
<evidence type="ECO:0000313" key="3">
    <source>
        <dbReference type="Proteomes" id="UP001500621"/>
    </source>
</evidence>
<proteinExistence type="predicted"/>
<dbReference type="InterPro" id="IPR058593">
    <property type="entry name" value="ARB_07466-like_C"/>
</dbReference>
<dbReference type="Proteomes" id="UP001500621">
    <property type="component" value="Unassembled WGS sequence"/>
</dbReference>
<comment type="caution">
    <text evidence="2">The sequence shown here is derived from an EMBL/GenBank/DDBJ whole genome shotgun (WGS) entry which is preliminary data.</text>
</comment>
<organism evidence="2 3">
    <name type="scientific">Nocardioides nanhaiensis</name>
    <dbReference type="NCBI Taxonomy" id="1476871"/>
    <lineage>
        <taxon>Bacteria</taxon>
        <taxon>Bacillati</taxon>
        <taxon>Actinomycetota</taxon>
        <taxon>Actinomycetes</taxon>
        <taxon>Propionibacteriales</taxon>
        <taxon>Nocardioidaceae</taxon>
        <taxon>Nocardioides</taxon>
    </lineage>
</organism>
<evidence type="ECO:0000313" key="2">
    <source>
        <dbReference type="EMBL" id="GAA4683465.1"/>
    </source>
</evidence>
<evidence type="ECO:0000259" key="1">
    <source>
        <dbReference type="Pfam" id="PF26571"/>
    </source>
</evidence>
<feature type="domain" description="ARB-07466-like C-terminal" evidence="1">
    <location>
        <begin position="35"/>
        <end position="142"/>
    </location>
</feature>